<gene>
    <name evidence="2" type="ORF">EBN88_21500</name>
</gene>
<dbReference type="Pfam" id="PF07876">
    <property type="entry name" value="Dabb"/>
    <property type="match status" value="1"/>
</dbReference>
<dbReference type="Proteomes" id="UP000278673">
    <property type="component" value="Unassembled WGS sequence"/>
</dbReference>
<accession>A0A3M2LG21</accession>
<dbReference type="EMBL" id="RFFJ01000143">
    <property type="protein sequence ID" value="RMI36432.1"/>
    <property type="molecule type" value="Genomic_DNA"/>
</dbReference>
<dbReference type="InterPro" id="IPR011008">
    <property type="entry name" value="Dimeric_a/b-barrel"/>
</dbReference>
<name>A0A3M2LG21_9ACTN</name>
<comment type="caution">
    <text evidence="2">The sequence shown here is derived from an EMBL/GenBank/DDBJ whole genome shotgun (WGS) entry which is preliminary data.</text>
</comment>
<dbReference type="RefSeq" id="WP_122185554.1">
    <property type="nucleotide sequence ID" value="NZ_RFFJ01000143.1"/>
</dbReference>
<protein>
    <submittedName>
        <fullName evidence="2">Dabb family protein</fullName>
    </submittedName>
</protein>
<feature type="domain" description="Stress-response A/B barrel" evidence="1">
    <location>
        <begin position="3"/>
        <end position="96"/>
    </location>
</feature>
<sequence>MGIRHVVLFRFRDGVDWSDPRAKEAEAATREHPRHIPEIVDWQCGRNVTERSIAHDFALVGDFADREAVARYLVHPDHLRGVALWRAIADWSVVDFEVNDPVRDERPGTDKRPGTDG</sequence>
<evidence type="ECO:0000313" key="3">
    <source>
        <dbReference type="Proteomes" id="UP000278673"/>
    </source>
</evidence>
<dbReference type="SMART" id="SM00886">
    <property type="entry name" value="Dabb"/>
    <property type="match status" value="1"/>
</dbReference>
<proteinExistence type="predicted"/>
<evidence type="ECO:0000313" key="2">
    <source>
        <dbReference type="EMBL" id="RMI36432.1"/>
    </source>
</evidence>
<dbReference type="Gene3D" id="3.30.70.100">
    <property type="match status" value="1"/>
</dbReference>
<dbReference type="PANTHER" id="PTHR37832">
    <property type="entry name" value="BLL2683 PROTEIN"/>
    <property type="match status" value="1"/>
</dbReference>
<dbReference type="SUPFAM" id="SSF54909">
    <property type="entry name" value="Dimeric alpha+beta barrel"/>
    <property type="match status" value="1"/>
</dbReference>
<keyword evidence="3" id="KW-1185">Reference proteome</keyword>
<dbReference type="AlphaFoldDB" id="A0A3M2LG21"/>
<dbReference type="PANTHER" id="PTHR37832:SF1">
    <property type="entry name" value="STRESS-RESPONSE A_B BARREL DOMAIN-CONTAINING PROTEIN"/>
    <property type="match status" value="1"/>
</dbReference>
<dbReference type="InterPro" id="IPR013097">
    <property type="entry name" value="Dabb"/>
</dbReference>
<dbReference type="PROSITE" id="PS51502">
    <property type="entry name" value="S_R_A_B_BARREL"/>
    <property type="match status" value="1"/>
</dbReference>
<organism evidence="2 3">
    <name type="scientific">Streptomyces triticirhizae</name>
    <dbReference type="NCBI Taxonomy" id="2483353"/>
    <lineage>
        <taxon>Bacteria</taxon>
        <taxon>Bacillati</taxon>
        <taxon>Actinomycetota</taxon>
        <taxon>Actinomycetes</taxon>
        <taxon>Kitasatosporales</taxon>
        <taxon>Streptomycetaceae</taxon>
        <taxon>Streptomyces</taxon>
    </lineage>
</organism>
<evidence type="ECO:0000259" key="1">
    <source>
        <dbReference type="PROSITE" id="PS51502"/>
    </source>
</evidence>
<reference evidence="2 3" key="1">
    <citation type="submission" date="2018-10" db="EMBL/GenBank/DDBJ databases">
        <title>Isolation, diversity and antifungal activity of actinobacteria from wheat.</title>
        <authorList>
            <person name="Han C."/>
        </authorList>
    </citation>
    <scope>NUCLEOTIDE SEQUENCE [LARGE SCALE GENOMIC DNA]</scope>
    <source>
        <strain evidence="2 3">NEAU-YY642</strain>
    </source>
</reference>